<keyword evidence="2" id="KW-1185">Reference proteome</keyword>
<reference evidence="1 2" key="1">
    <citation type="submission" date="2019-11" db="EMBL/GenBank/DDBJ databases">
        <title>Metabolism of dissolved organic matter in forest soils.</title>
        <authorList>
            <person name="Cyle K.T."/>
            <person name="Wilhelm R.C."/>
            <person name="Martinez C.E."/>
        </authorList>
    </citation>
    <scope>NUCLEOTIDE SEQUENCE [LARGE SCALE GENOMIC DNA]</scope>
    <source>
        <strain evidence="1 2">1N</strain>
    </source>
</reference>
<dbReference type="EMBL" id="WOEY01000026">
    <property type="protein sequence ID" value="NPT41007.1"/>
    <property type="molecule type" value="Genomic_DNA"/>
</dbReference>
<sequence>MEQSNYACSQSSRRFALTYIANRCADLLNVCLTDAATDIEVASSELLIFDASFVRLRRALDRVACAQRLLETMREVGATGCSRERLRADGGNVGAERVATGWTDVAGEMRAVVELLARESPDEYPAGAVEWMVVENGSVSHGVTTATNGGPSPE</sequence>
<evidence type="ECO:0000313" key="2">
    <source>
        <dbReference type="Proteomes" id="UP000652198"/>
    </source>
</evidence>
<proteinExistence type="predicted"/>
<accession>A0ABX2BNC6</accession>
<comment type="caution">
    <text evidence="1">The sequence shown here is derived from an EMBL/GenBank/DDBJ whole genome shotgun (WGS) entry which is preliminary data.</text>
</comment>
<organism evidence="1 2">
    <name type="scientific">Paraburkholderia solitsugae</name>
    <dbReference type="NCBI Taxonomy" id="2675748"/>
    <lineage>
        <taxon>Bacteria</taxon>
        <taxon>Pseudomonadati</taxon>
        <taxon>Pseudomonadota</taxon>
        <taxon>Betaproteobacteria</taxon>
        <taxon>Burkholderiales</taxon>
        <taxon>Burkholderiaceae</taxon>
        <taxon>Paraburkholderia</taxon>
    </lineage>
</organism>
<dbReference type="RefSeq" id="WP_172309599.1">
    <property type="nucleotide sequence ID" value="NZ_WOEY01000026.1"/>
</dbReference>
<name>A0ABX2BNC6_9BURK</name>
<dbReference type="Proteomes" id="UP000652198">
    <property type="component" value="Unassembled WGS sequence"/>
</dbReference>
<evidence type="ECO:0000313" key="1">
    <source>
        <dbReference type="EMBL" id="NPT41007.1"/>
    </source>
</evidence>
<gene>
    <name evidence="1" type="ORF">GNZ12_06675</name>
</gene>
<protein>
    <submittedName>
        <fullName evidence="1">Uncharacterized protein</fullName>
    </submittedName>
</protein>